<name>A0AAW1D332_9HEMI</name>
<feature type="compositionally biased region" description="Acidic residues" evidence="1">
    <location>
        <begin position="192"/>
        <end position="235"/>
    </location>
</feature>
<dbReference type="EMBL" id="JAPXFL010000006">
    <property type="protein sequence ID" value="KAK9504982.1"/>
    <property type="molecule type" value="Genomic_DNA"/>
</dbReference>
<gene>
    <name evidence="2" type="ORF">O3M35_009143</name>
</gene>
<feature type="region of interest" description="Disordered" evidence="1">
    <location>
        <begin position="181"/>
        <end position="235"/>
    </location>
</feature>
<feature type="compositionally biased region" description="Low complexity" evidence="1">
    <location>
        <begin position="77"/>
        <end position="87"/>
    </location>
</feature>
<dbReference type="Proteomes" id="UP001461498">
    <property type="component" value="Unassembled WGS sequence"/>
</dbReference>
<proteinExistence type="predicted"/>
<accession>A0AAW1D332</accession>
<keyword evidence="3" id="KW-1185">Reference proteome</keyword>
<sequence length="235" mass="26044">MKPTEHVGIRSANSSNKIKAWNILIEERAKKAQKGGKLPSPEITQDIPKKLPEPLPKPKTPEPVSKPKTPELKSPESSKIPVPSKSPVLPPKSPELSKSSSLPKTPEPSKTPSPVQIPSEPPKIPEFPKIPDVPKVIPKIPQKSPWDPQSTTETKLVEAPEFPGYKISVDDPYKKATAAMISRPISIPSPEPDSDNDDDDDEDEEVIADLEEENIDPEIIEEVDEEEEEEFFRKP</sequence>
<dbReference type="AlphaFoldDB" id="A0AAW1D332"/>
<evidence type="ECO:0000313" key="2">
    <source>
        <dbReference type="EMBL" id="KAK9504982.1"/>
    </source>
</evidence>
<reference evidence="2 3" key="1">
    <citation type="submission" date="2022-12" db="EMBL/GenBank/DDBJ databases">
        <title>Chromosome-level genome assembly of true bugs.</title>
        <authorList>
            <person name="Ma L."/>
            <person name="Li H."/>
        </authorList>
    </citation>
    <scope>NUCLEOTIDE SEQUENCE [LARGE SCALE GENOMIC DNA]</scope>
    <source>
        <strain evidence="2">Lab_2022b</strain>
    </source>
</reference>
<feature type="compositionally biased region" description="Low complexity" evidence="1">
    <location>
        <begin position="94"/>
        <end position="104"/>
    </location>
</feature>
<protein>
    <submittedName>
        <fullName evidence="2">Uncharacterized protein</fullName>
    </submittedName>
</protein>
<organism evidence="2 3">
    <name type="scientific">Rhynocoris fuscipes</name>
    <dbReference type="NCBI Taxonomy" id="488301"/>
    <lineage>
        <taxon>Eukaryota</taxon>
        <taxon>Metazoa</taxon>
        <taxon>Ecdysozoa</taxon>
        <taxon>Arthropoda</taxon>
        <taxon>Hexapoda</taxon>
        <taxon>Insecta</taxon>
        <taxon>Pterygota</taxon>
        <taxon>Neoptera</taxon>
        <taxon>Paraneoptera</taxon>
        <taxon>Hemiptera</taxon>
        <taxon>Heteroptera</taxon>
        <taxon>Panheteroptera</taxon>
        <taxon>Cimicomorpha</taxon>
        <taxon>Reduviidae</taxon>
        <taxon>Harpactorinae</taxon>
        <taxon>Harpactorini</taxon>
        <taxon>Rhynocoris</taxon>
    </lineage>
</organism>
<feature type="region of interest" description="Disordered" evidence="1">
    <location>
        <begin position="30"/>
        <end position="157"/>
    </location>
</feature>
<evidence type="ECO:0000313" key="3">
    <source>
        <dbReference type="Proteomes" id="UP001461498"/>
    </source>
</evidence>
<evidence type="ECO:0000256" key="1">
    <source>
        <dbReference type="SAM" id="MobiDB-lite"/>
    </source>
</evidence>
<comment type="caution">
    <text evidence="2">The sequence shown here is derived from an EMBL/GenBank/DDBJ whole genome shotgun (WGS) entry which is preliminary data.</text>
</comment>